<feature type="region of interest" description="Disordered" evidence="1">
    <location>
        <begin position="173"/>
        <end position="209"/>
    </location>
</feature>
<feature type="compositionally biased region" description="Basic and acidic residues" evidence="1">
    <location>
        <begin position="272"/>
        <end position="293"/>
    </location>
</feature>
<proteinExistence type="predicted"/>
<keyword evidence="3" id="KW-1185">Reference proteome</keyword>
<dbReference type="Proteomes" id="UP001195769">
    <property type="component" value="Unassembled WGS sequence"/>
</dbReference>
<feature type="region of interest" description="Disordered" evidence="1">
    <location>
        <begin position="387"/>
        <end position="452"/>
    </location>
</feature>
<feature type="compositionally biased region" description="Polar residues" evidence="1">
    <location>
        <begin position="66"/>
        <end position="90"/>
    </location>
</feature>
<evidence type="ECO:0000313" key="3">
    <source>
        <dbReference type="Proteomes" id="UP001195769"/>
    </source>
</evidence>
<sequence length="724" mass="80372">MDLICAPINYFRCHPSKKTKASAVSTFHSTSQPATSGVIPGWSSIVEASVPNHNKKPAFPYGKIAQHSQPAPNSRSADSCTSGRNTSVNPFSGLDDHPDLSDVPPDVEITKAQKPIISVGRVNLFQTVTLSQMEQKSSSQRAPTCGVSPQGSVGEAQRQTSTDYIPEWPATLSSVSKEQEDQVWPDPSPSGADRTSSQSLSQSKTQGTTRQTVPLSLFCFAVPLDSSSDDAPSSTQFKNRVNSDSKFRSDVDMDAPTSAQPSKRSKVNPEPSSDHDMDRNIEGPNDINDKPSDVDDNASDQSDTLVKENRDVRMDDGEDCDLRRKDRNSRKTIEHKIQLKPNSSRQRSVQSLKHYAFKTRIQILQEKLSTNSAQSKGMMALTIAKTSSTTNTKSKQKSSMQRGLATCEADDDATDRDNDMDFDGSGSTTHVQGKVHRCKHQPSQKFRNEDLPPGTIRHFRTVFMPMWFKLIARFEEPWDIADRVPDAQQLWDCCFTGHSHTLQKKNDPVFFLVKQRPYDWRSMFATCGEKAVAAFISRQVTGFNTPVEIEAYVEWAVPQTQAFHDYEGRGNAPPPIFPFMWANVDESDAENPIGKGPFQHETILDTFAFYLESIAAIPDGLWKTSSPKAALALATVAVERAWKQWATGELVQDSFNDKFLSAMWNLPTQEILESIDKLKPHTWTKILEGAAHFIGAHKPKSIRIQQCYTGGAGLSGRALCYESK</sequence>
<gene>
    <name evidence="2" type="ORF">F5891DRAFT_1198471</name>
</gene>
<dbReference type="RefSeq" id="XP_041217560.1">
    <property type="nucleotide sequence ID" value="XM_041368638.1"/>
</dbReference>
<evidence type="ECO:0000313" key="2">
    <source>
        <dbReference type="EMBL" id="KAG1889699.1"/>
    </source>
</evidence>
<name>A0AAD4DQL0_9AGAM</name>
<feature type="compositionally biased region" description="Basic and acidic residues" evidence="1">
    <location>
        <begin position="305"/>
        <end position="331"/>
    </location>
</feature>
<feature type="region of interest" description="Disordered" evidence="1">
    <location>
        <begin position="57"/>
        <end position="106"/>
    </location>
</feature>
<dbReference type="AlphaFoldDB" id="A0AAD4DQL0"/>
<feature type="compositionally biased region" description="Low complexity" evidence="1">
    <location>
        <begin position="387"/>
        <end position="399"/>
    </location>
</feature>
<dbReference type="GeneID" id="64662936"/>
<feature type="compositionally biased region" description="Acidic residues" evidence="1">
    <location>
        <begin position="408"/>
        <end position="422"/>
    </location>
</feature>
<accession>A0AAD4DQL0</accession>
<feature type="region of interest" description="Disordered" evidence="1">
    <location>
        <begin position="226"/>
        <end position="331"/>
    </location>
</feature>
<protein>
    <submittedName>
        <fullName evidence="2">Uncharacterized protein</fullName>
    </submittedName>
</protein>
<reference evidence="2" key="1">
    <citation type="journal article" date="2020" name="New Phytol.">
        <title>Comparative genomics reveals dynamic genome evolution in host specialist ectomycorrhizal fungi.</title>
        <authorList>
            <person name="Lofgren L.A."/>
            <person name="Nguyen N.H."/>
            <person name="Vilgalys R."/>
            <person name="Ruytinx J."/>
            <person name="Liao H.L."/>
            <person name="Branco S."/>
            <person name="Kuo A."/>
            <person name="LaButti K."/>
            <person name="Lipzen A."/>
            <person name="Andreopoulos W."/>
            <person name="Pangilinan J."/>
            <person name="Riley R."/>
            <person name="Hundley H."/>
            <person name="Na H."/>
            <person name="Barry K."/>
            <person name="Grigoriev I.V."/>
            <person name="Stajich J.E."/>
            <person name="Kennedy P.G."/>
        </authorList>
    </citation>
    <scope>NUCLEOTIDE SEQUENCE</scope>
    <source>
        <strain evidence="2">FC203</strain>
    </source>
</reference>
<feature type="compositionally biased region" description="Basic and acidic residues" evidence="1">
    <location>
        <begin position="241"/>
        <end position="251"/>
    </location>
</feature>
<feature type="compositionally biased region" description="Low complexity" evidence="1">
    <location>
        <begin position="195"/>
        <end position="209"/>
    </location>
</feature>
<feature type="compositionally biased region" description="Basic residues" evidence="1">
    <location>
        <begin position="433"/>
        <end position="442"/>
    </location>
</feature>
<comment type="caution">
    <text evidence="2">The sequence shown here is derived from an EMBL/GenBank/DDBJ whole genome shotgun (WGS) entry which is preliminary data.</text>
</comment>
<organism evidence="2 3">
    <name type="scientific">Suillus fuscotomentosus</name>
    <dbReference type="NCBI Taxonomy" id="1912939"/>
    <lineage>
        <taxon>Eukaryota</taxon>
        <taxon>Fungi</taxon>
        <taxon>Dikarya</taxon>
        <taxon>Basidiomycota</taxon>
        <taxon>Agaricomycotina</taxon>
        <taxon>Agaricomycetes</taxon>
        <taxon>Agaricomycetidae</taxon>
        <taxon>Boletales</taxon>
        <taxon>Suillineae</taxon>
        <taxon>Suillaceae</taxon>
        <taxon>Suillus</taxon>
    </lineage>
</organism>
<dbReference type="EMBL" id="JABBWK010000153">
    <property type="protein sequence ID" value="KAG1889699.1"/>
    <property type="molecule type" value="Genomic_DNA"/>
</dbReference>
<evidence type="ECO:0000256" key="1">
    <source>
        <dbReference type="SAM" id="MobiDB-lite"/>
    </source>
</evidence>
<feature type="region of interest" description="Disordered" evidence="1">
    <location>
        <begin position="134"/>
        <end position="160"/>
    </location>
</feature>